<protein>
    <recommendedName>
        <fullName evidence="2">L1 transposable element RRM domain-containing protein</fullName>
    </recommendedName>
</protein>
<dbReference type="EMBL" id="AFYH01180925">
    <property type="status" value="NOT_ANNOTATED_CDS"/>
    <property type="molecule type" value="Genomic_DNA"/>
</dbReference>
<feature type="domain" description="L1 transposable element RRM" evidence="2">
    <location>
        <begin position="88"/>
        <end position="173"/>
    </location>
</feature>
<keyword evidence="4" id="KW-1185">Reference proteome</keyword>
<comment type="similarity">
    <text evidence="1">Belongs to the transposase 22 family.</text>
</comment>
<dbReference type="HOGENOM" id="CLU_062834_2_0_1"/>
<evidence type="ECO:0000313" key="4">
    <source>
        <dbReference type="Proteomes" id="UP000008672"/>
    </source>
</evidence>
<evidence type="ECO:0000256" key="1">
    <source>
        <dbReference type="ARBA" id="ARBA00061640"/>
    </source>
</evidence>
<dbReference type="OMA" id="REAXANG"/>
<evidence type="ECO:0000259" key="2">
    <source>
        <dbReference type="Pfam" id="PF02994"/>
    </source>
</evidence>
<dbReference type="STRING" id="7897.ENSLACP00000023607"/>
<accession>M3XLK1</accession>
<reference evidence="4" key="1">
    <citation type="submission" date="2011-08" db="EMBL/GenBank/DDBJ databases">
        <title>The draft genome of Latimeria chalumnae.</title>
        <authorList>
            <person name="Di Palma F."/>
            <person name="Alfoldi J."/>
            <person name="Johnson J."/>
            <person name="Berlin A."/>
            <person name="Gnerre S."/>
            <person name="Jaffe D."/>
            <person name="MacCallum I."/>
            <person name="Young S."/>
            <person name="Walker B.J."/>
            <person name="Lander E."/>
            <person name="Lindblad-Toh K."/>
        </authorList>
    </citation>
    <scope>NUCLEOTIDE SEQUENCE [LARGE SCALE GENOMIC DNA]</scope>
    <source>
        <strain evidence="4">Wild caught</strain>
    </source>
</reference>
<dbReference type="InParanoid" id="M3XLK1"/>
<dbReference type="eggNOG" id="ENOG502SRQ0">
    <property type="taxonomic scope" value="Eukaryota"/>
</dbReference>
<dbReference type="Ensembl" id="ENSLACT00000024958.1">
    <property type="protein sequence ID" value="ENSLACP00000023607.1"/>
    <property type="gene ID" value="ENSLACG00000022180.1"/>
</dbReference>
<proteinExistence type="inferred from homology"/>
<dbReference type="Proteomes" id="UP000008672">
    <property type="component" value="Unassembled WGS sequence"/>
</dbReference>
<dbReference type="Gene3D" id="3.30.70.1820">
    <property type="entry name" value="L1 transposable element, RRM domain"/>
    <property type="match status" value="1"/>
</dbReference>
<evidence type="ECO:0000313" key="3">
    <source>
        <dbReference type="Ensembl" id="ENSLACP00000023607.1"/>
    </source>
</evidence>
<dbReference type="FunFam" id="3.30.70.1820:FF:000002">
    <property type="entry name" value="LINE-1 retrotransposable element ORF1 protein"/>
    <property type="match status" value="1"/>
</dbReference>
<organism evidence="3 4">
    <name type="scientific">Latimeria chalumnae</name>
    <name type="common">Coelacanth</name>
    <dbReference type="NCBI Taxonomy" id="7897"/>
    <lineage>
        <taxon>Eukaryota</taxon>
        <taxon>Metazoa</taxon>
        <taxon>Chordata</taxon>
        <taxon>Craniata</taxon>
        <taxon>Vertebrata</taxon>
        <taxon>Euteleostomi</taxon>
        <taxon>Coelacanthiformes</taxon>
        <taxon>Coelacanthidae</taxon>
        <taxon>Latimeria</taxon>
    </lineage>
</organism>
<reference evidence="3" key="2">
    <citation type="submission" date="2025-08" db="UniProtKB">
        <authorList>
            <consortium name="Ensembl"/>
        </authorList>
    </citation>
    <scope>IDENTIFICATION</scope>
</reference>
<dbReference type="InterPro" id="IPR004244">
    <property type="entry name" value="Transposase_22"/>
</dbReference>
<sequence length="243" mass="27892">MDLMSEIKGMKTMLQDLIQKLADDIQIIKQAVSTSQKSVSGLASRTDQSEARISSIEDNARNTTVTISKHNEKIGKLMDKVTDLESRRSNLRLFGVPEGSEETPRDMCNFVKDLLKDILPDLAATYQFELEHAHQLLQQRPKPGQRPRAVVVKFVAYKEKEIVLQHAKQVGSFHWCNEKIEIYQDLPFEIVQRRREFGSIRKTCREKGLKSGILFPGVAMDYHQERDTAFRGTLCRTGFHQCR</sequence>
<name>M3XLK1_LATCH</name>
<dbReference type="GeneTree" id="ENSGT00840000130537"/>
<reference evidence="3" key="3">
    <citation type="submission" date="2025-09" db="UniProtKB">
        <authorList>
            <consortium name="Ensembl"/>
        </authorList>
    </citation>
    <scope>IDENTIFICATION</scope>
</reference>
<dbReference type="InterPro" id="IPR043636">
    <property type="entry name" value="L1_RRM_dom"/>
</dbReference>
<dbReference type="Pfam" id="PF02994">
    <property type="entry name" value="Transposase_22"/>
    <property type="match status" value="1"/>
</dbReference>
<dbReference type="PANTHER" id="PTHR11505">
    <property type="entry name" value="L1 TRANSPOSABLE ELEMENT-RELATED"/>
    <property type="match status" value="1"/>
</dbReference>
<dbReference type="AlphaFoldDB" id="M3XLK1"/>